<keyword evidence="6" id="KW-0411">Iron-sulfur</keyword>
<dbReference type="GO" id="GO:0051539">
    <property type="term" value="F:4 iron, 4 sulfur cluster binding"/>
    <property type="evidence" value="ECO:0007669"/>
    <property type="project" value="UniProtKB-KW"/>
</dbReference>
<keyword evidence="5" id="KW-0408">Iron</keyword>
<dbReference type="Proteomes" id="UP001071230">
    <property type="component" value="Unassembled WGS sequence"/>
</dbReference>
<accession>A0A8S0W241</accession>
<comment type="function">
    <text evidence="1">Ferredoxins are iron-sulfur proteins that transfer electrons in a wide variety of metabolic reactions.</text>
</comment>
<evidence type="ECO:0000259" key="7">
    <source>
        <dbReference type="PROSITE" id="PS51379"/>
    </source>
</evidence>
<dbReference type="PROSITE" id="PS51379">
    <property type="entry name" value="4FE4S_FER_2"/>
    <property type="match status" value="2"/>
</dbReference>
<evidence type="ECO:0000256" key="3">
    <source>
        <dbReference type="ARBA" id="ARBA00022485"/>
    </source>
</evidence>
<dbReference type="PANTHER" id="PTHR24960">
    <property type="entry name" value="PHOTOSYSTEM I IRON-SULFUR CENTER-RELATED"/>
    <property type="match status" value="1"/>
</dbReference>
<keyword evidence="10" id="KW-1185">Reference proteome</keyword>
<dbReference type="Pfam" id="PF04015">
    <property type="entry name" value="DUF362"/>
    <property type="match status" value="1"/>
</dbReference>
<evidence type="ECO:0000313" key="9">
    <source>
        <dbReference type="EMBL" id="CEJ07870.1"/>
    </source>
</evidence>
<dbReference type="KEGG" id="aacx:DEACI_1001"/>
<organism evidence="8">
    <name type="scientific">Acididesulfobacillus acetoxydans</name>
    <dbReference type="NCBI Taxonomy" id="1561005"/>
    <lineage>
        <taxon>Bacteria</taxon>
        <taxon>Bacillati</taxon>
        <taxon>Bacillota</taxon>
        <taxon>Clostridia</taxon>
        <taxon>Eubacteriales</taxon>
        <taxon>Peptococcaceae</taxon>
        <taxon>Acididesulfobacillus</taxon>
    </lineage>
</organism>
<proteinExistence type="predicted"/>
<dbReference type="PANTHER" id="PTHR24960:SF76">
    <property type="entry name" value="4FE-4S FERREDOXIN-TYPE DOMAIN-CONTAINING PROTEIN"/>
    <property type="match status" value="1"/>
</dbReference>
<dbReference type="AlphaFoldDB" id="A0A8S0W241"/>
<evidence type="ECO:0000313" key="10">
    <source>
        <dbReference type="Proteomes" id="UP001071230"/>
    </source>
</evidence>
<evidence type="ECO:0000256" key="1">
    <source>
        <dbReference type="ARBA" id="ARBA00003532"/>
    </source>
</evidence>
<dbReference type="InterPro" id="IPR017896">
    <property type="entry name" value="4Fe4S_Fe-S-bd"/>
</dbReference>
<protein>
    <recommendedName>
        <fullName evidence="2">Ferredoxin</fullName>
    </recommendedName>
</protein>
<gene>
    <name evidence="8" type="ORF">DEACI_1001</name>
    <name evidence="9" type="ORF">DEACI_2337</name>
</gene>
<feature type="domain" description="4Fe-4S ferredoxin-type" evidence="7">
    <location>
        <begin position="341"/>
        <end position="370"/>
    </location>
</feature>
<evidence type="ECO:0000256" key="6">
    <source>
        <dbReference type="ARBA" id="ARBA00023014"/>
    </source>
</evidence>
<dbReference type="EMBL" id="LR746496">
    <property type="protein sequence ID" value="CAA7600348.1"/>
    <property type="molecule type" value="Genomic_DNA"/>
</dbReference>
<keyword evidence="3" id="KW-0004">4Fe-4S</keyword>
<name>A0A8S0W241_9FIRM</name>
<dbReference type="PROSITE" id="PS00198">
    <property type="entry name" value="4FE4S_FER_1"/>
    <property type="match status" value="2"/>
</dbReference>
<dbReference type="Gene3D" id="3.30.70.20">
    <property type="match status" value="1"/>
</dbReference>
<reference evidence="8" key="2">
    <citation type="submission" date="2020-01" db="EMBL/GenBank/DDBJ databases">
        <authorList>
            <person name="Hornung B."/>
        </authorList>
    </citation>
    <scope>NUCLEOTIDE SEQUENCE</scope>
    <source>
        <strain evidence="8">PacBioINE</strain>
    </source>
</reference>
<evidence type="ECO:0000256" key="2">
    <source>
        <dbReference type="ARBA" id="ARBA00013529"/>
    </source>
</evidence>
<dbReference type="InterPro" id="IPR050157">
    <property type="entry name" value="PSI_iron-sulfur_center"/>
</dbReference>
<dbReference type="Proteomes" id="UP000836597">
    <property type="component" value="Chromosome"/>
</dbReference>
<sequence length="389" mass="42207">MVLKYCPEYTADVESTLRAGLEEMGGMSRFVRPGQRVFLKVNLLMKKRPEEAVTTHPSVVEAVVRLVREAQGVPVIGDSPGGPYTVTALRAVYARTGLKEVSERTEATLNEDVGQVTVSHPGGKIVRSLVLTRSVAEADVVITLSKLKTHAMMTFTGAVKILFGAIPGLLKAEYHVRMPATKDFANLLVDITTCVKPALSIMDGVVAMEGEGPSAGRPRNLGALLLSEDPFALDVVATGLIGLKPEKVPTIMAARERGLVSRMDQVTLKGDDRSLWRIQDFVVPQAVGVNFLDGAPLPAFLRSFILNRVRPRPSFKHELCKGCGDCVNNCPAKALTMNEAGCPLVDLDVCIRCFCCQELCPQKAVEIVRPLLARRLLKGTSYLGNSDRL</sequence>
<dbReference type="Pfam" id="PF13237">
    <property type="entry name" value="Fer4_10"/>
    <property type="match status" value="1"/>
</dbReference>
<evidence type="ECO:0000256" key="5">
    <source>
        <dbReference type="ARBA" id="ARBA00023004"/>
    </source>
</evidence>
<reference evidence="9" key="1">
    <citation type="submission" date="2014-11" db="EMBL/GenBank/DDBJ databases">
        <authorList>
            <person name="Hornung B.V."/>
        </authorList>
    </citation>
    <scope>NUCLEOTIDE SEQUENCE</scope>
    <source>
        <strain evidence="9">INE</strain>
    </source>
</reference>
<dbReference type="EMBL" id="CDGJ01000068">
    <property type="protein sequence ID" value="CEJ07870.1"/>
    <property type="molecule type" value="Genomic_DNA"/>
</dbReference>
<dbReference type="GO" id="GO:0046872">
    <property type="term" value="F:metal ion binding"/>
    <property type="evidence" value="ECO:0007669"/>
    <property type="project" value="UniProtKB-KW"/>
</dbReference>
<evidence type="ECO:0000313" key="8">
    <source>
        <dbReference type="EMBL" id="CAA7600348.1"/>
    </source>
</evidence>
<dbReference type="SUPFAM" id="SSF54862">
    <property type="entry name" value="4Fe-4S ferredoxins"/>
    <property type="match status" value="1"/>
</dbReference>
<feature type="domain" description="4Fe-4S ferredoxin-type" evidence="7">
    <location>
        <begin position="311"/>
        <end position="340"/>
    </location>
</feature>
<evidence type="ECO:0000256" key="4">
    <source>
        <dbReference type="ARBA" id="ARBA00022723"/>
    </source>
</evidence>
<dbReference type="InterPro" id="IPR007160">
    <property type="entry name" value="DUF362"/>
</dbReference>
<dbReference type="InterPro" id="IPR017900">
    <property type="entry name" value="4Fe4S_Fe_S_CS"/>
</dbReference>
<keyword evidence="4" id="KW-0479">Metal-binding</keyword>